<dbReference type="CDD" id="cd07581">
    <property type="entry name" value="nitrilase_3"/>
    <property type="match status" value="1"/>
</dbReference>
<dbReference type="GO" id="GO:0016787">
    <property type="term" value="F:hydrolase activity"/>
    <property type="evidence" value="ECO:0007669"/>
    <property type="project" value="UniProtKB-KW"/>
</dbReference>
<evidence type="ECO:0000313" key="3">
    <source>
        <dbReference type="EMBL" id="PYE15091.1"/>
    </source>
</evidence>
<organism evidence="3 4">
    <name type="scientific">Williamsia limnetica</name>
    <dbReference type="NCBI Taxonomy" id="882452"/>
    <lineage>
        <taxon>Bacteria</taxon>
        <taxon>Bacillati</taxon>
        <taxon>Actinomycetota</taxon>
        <taxon>Actinomycetes</taxon>
        <taxon>Mycobacteriales</taxon>
        <taxon>Nocardiaceae</taxon>
        <taxon>Williamsia</taxon>
    </lineage>
</organism>
<sequence>MRIALAQISSGTDPDENIALVAEQTSAAAALGAELVIFPEATMCRFGVQLGPIAQPLDGPWAQAVGQIATDNAVSVVAGMFTPGDGGRVRNTLVAAGPDGAISGYDKIHLYDAFGFEESRTVQAGDRPHAFRVGEITVGTATCYDIRFPTLFTALADGGATLIVVPTSWGSGPGKLEQWRTLAAARALDSGCFVAAVGQAVPNDPQVAESSAPTGIGHSILAGPFGTVHTELGEQSELAVVDLDFGEVDRARASIAVLSNRRDVNSAAMTCADSDT</sequence>
<feature type="domain" description="CN hydrolase" evidence="2">
    <location>
        <begin position="1"/>
        <end position="245"/>
    </location>
</feature>
<dbReference type="Pfam" id="PF00795">
    <property type="entry name" value="CN_hydrolase"/>
    <property type="match status" value="1"/>
</dbReference>
<dbReference type="InterPro" id="IPR003010">
    <property type="entry name" value="C-N_Hydrolase"/>
</dbReference>
<protein>
    <submittedName>
        <fullName evidence="3">Putative amidohydrolase</fullName>
    </submittedName>
</protein>
<name>A0A318RS40_WILLI</name>
<dbReference type="Proteomes" id="UP000247591">
    <property type="component" value="Unassembled WGS sequence"/>
</dbReference>
<gene>
    <name evidence="3" type="ORF">DFR67_111167</name>
</gene>
<dbReference type="InterPro" id="IPR036526">
    <property type="entry name" value="C-N_Hydrolase_sf"/>
</dbReference>
<dbReference type="AlphaFoldDB" id="A0A318RS40"/>
<keyword evidence="4" id="KW-1185">Reference proteome</keyword>
<evidence type="ECO:0000256" key="1">
    <source>
        <dbReference type="ARBA" id="ARBA00010613"/>
    </source>
</evidence>
<dbReference type="InterPro" id="IPR001110">
    <property type="entry name" value="UPF0012_CS"/>
</dbReference>
<dbReference type="SUPFAM" id="SSF56317">
    <property type="entry name" value="Carbon-nitrogen hydrolase"/>
    <property type="match status" value="1"/>
</dbReference>
<evidence type="ECO:0000313" key="4">
    <source>
        <dbReference type="Proteomes" id="UP000247591"/>
    </source>
</evidence>
<dbReference type="PROSITE" id="PS50263">
    <property type="entry name" value="CN_HYDROLASE"/>
    <property type="match status" value="1"/>
</dbReference>
<evidence type="ECO:0000259" key="2">
    <source>
        <dbReference type="PROSITE" id="PS50263"/>
    </source>
</evidence>
<comment type="similarity">
    <text evidence="1">Belongs to the carbon-nitrogen hydrolase superfamily. NIT1/NIT2 family.</text>
</comment>
<dbReference type="EMBL" id="QJSP01000011">
    <property type="protein sequence ID" value="PYE15091.1"/>
    <property type="molecule type" value="Genomic_DNA"/>
</dbReference>
<comment type="caution">
    <text evidence="3">The sequence shown here is derived from an EMBL/GenBank/DDBJ whole genome shotgun (WGS) entry which is preliminary data.</text>
</comment>
<dbReference type="PANTHER" id="PTHR23088:SF27">
    <property type="entry name" value="DEAMINATED GLUTATHIONE AMIDASE"/>
    <property type="match status" value="1"/>
</dbReference>
<dbReference type="PANTHER" id="PTHR23088">
    <property type="entry name" value="NITRILASE-RELATED"/>
    <property type="match status" value="1"/>
</dbReference>
<dbReference type="PROSITE" id="PS01227">
    <property type="entry name" value="UPF0012"/>
    <property type="match status" value="1"/>
</dbReference>
<dbReference type="RefSeq" id="WP_110471094.1">
    <property type="nucleotide sequence ID" value="NZ_QJSP01000011.1"/>
</dbReference>
<proteinExistence type="inferred from homology"/>
<keyword evidence="3" id="KW-0378">Hydrolase</keyword>
<accession>A0A318RS40</accession>
<dbReference type="Gene3D" id="3.60.110.10">
    <property type="entry name" value="Carbon-nitrogen hydrolase"/>
    <property type="match status" value="1"/>
</dbReference>
<reference evidence="3 4" key="1">
    <citation type="submission" date="2018-06" db="EMBL/GenBank/DDBJ databases">
        <title>Genomic Encyclopedia of Type Strains, Phase IV (KMG-IV): sequencing the most valuable type-strain genomes for metagenomic binning, comparative biology and taxonomic classification.</title>
        <authorList>
            <person name="Goeker M."/>
        </authorList>
    </citation>
    <scope>NUCLEOTIDE SEQUENCE [LARGE SCALE GENOMIC DNA]</scope>
    <source>
        <strain evidence="3 4">DSM 45521</strain>
    </source>
</reference>
<dbReference type="OrthoDB" id="9811121at2"/>